<dbReference type="RefSeq" id="WP_132238266.1">
    <property type="nucleotide sequence ID" value="NZ_JAVRFL010000026.1"/>
</dbReference>
<dbReference type="SUPFAM" id="SSF54285">
    <property type="entry name" value="MoaD/ThiS"/>
    <property type="match status" value="1"/>
</dbReference>
<dbReference type="Gene3D" id="3.10.20.30">
    <property type="match status" value="1"/>
</dbReference>
<reference evidence="1" key="1">
    <citation type="submission" date="2023-09" db="EMBL/GenBank/DDBJ databases">
        <title>30 novel species of actinomycetes from the DSMZ collection.</title>
        <authorList>
            <person name="Nouioui I."/>
        </authorList>
    </citation>
    <scope>NUCLEOTIDE SEQUENCE</scope>
    <source>
        <strain evidence="1">DSM 115977</strain>
    </source>
</reference>
<dbReference type="EMBL" id="JAVRFL010000026">
    <property type="protein sequence ID" value="MDT0531531.1"/>
    <property type="molecule type" value="Genomic_DNA"/>
</dbReference>
<keyword evidence="2" id="KW-1185">Reference proteome</keyword>
<dbReference type="PANTHER" id="PTHR38031">
    <property type="entry name" value="SULFUR CARRIER PROTEIN SLR0821-RELATED"/>
    <property type="match status" value="1"/>
</dbReference>
<dbReference type="PANTHER" id="PTHR38031:SF1">
    <property type="entry name" value="SULFUR CARRIER PROTEIN CYSO"/>
    <property type="match status" value="1"/>
</dbReference>
<evidence type="ECO:0000313" key="1">
    <source>
        <dbReference type="EMBL" id="MDT0531531.1"/>
    </source>
</evidence>
<dbReference type="Pfam" id="PF02597">
    <property type="entry name" value="ThiS"/>
    <property type="match status" value="1"/>
</dbReference>
<comment type="caution">
    <text evidence="1">The sequence shown here is derived from an EMBL/GenBank/DDBJ whole genome shotgun (WGS) entry which is preliminary data.</text>
</comment>
<protein>
    <submittedName>
        <fullName evidence="1">MoaD/ThiS family protein</fullName>
    </submittedName>
</protein>
<sequence>MAVEVCIPTVFRNYTSGSKYVTADGSTVAEVLADLEARHPGLGSRVMGEDGQLRRFVNLYINDVDVRTSGMLDSRLRDGDSLTILPAVAGG</sequence>
<evidence type="ECO:0000313" key="2">
    <source>
        <dbReference type="Proteomes" id="UP001180973"/>
    </source>
</evidence>
<name>A0ABU2X075_9ACTN</name>
<dbReference type="InterPro" id="IPR052045">
    <property type="entry name" value="Sulfur_Carrier/Prot_Modifier"/>
</dbReference>
<dbReference type="InterPro" id="IPR003749">
    <property type="entry name" value="ThiS/MoaD-like"/>
</dbReference>
<dbReference type="Proteomes" id="UP001180973">
    <property type="component" value="Unassembled WGS sequence"/>
</dbReference>
<gene>
    <name evidence="1" type="ORF">RM555_21320</name>
</gene>
<dbReference type="InterPro" id="IPR016155">
    <property type="entry name" value="Mopterin_synth/thiamin_S_b"/>
</dbReference>
<dbReference type="InterPro" id="IPR012675">
    <property type="entry name" value="Beta-grasp_dom_sf"/>
</dbReference>
<accession>A0ABU2X075</accession>
<proteinExistence type="predicted"/>
<organism evidence="1 2">
    <name type="scientific">Micromonospora reichwaldensis</name>
    <dbReference type="NCBI Taxonomy" id="3075516"/>
    <lineage>
        <taxon>Bacteria</taxon>
        <taxon>Bacillati</taxon>
        <taxon>Actinomycetota</taxon>
        <taxon>Actinomycetes</taxon>
        <taxon>Micromonosporales</taxon>
        <taxon>Micromonosporaceae</taxon>
        <taxon>Micromonospora</taxon>
    </lineage>
</organism>